<dbReference type="AlphaFoldDB" id="A0A830HBG7"/>
<reference evidence="2" key="1">
    <citation type="submission" date="2020-10" db="EMBL/GenBank/DDBJ databases">
        <title>Unveiling of a novel bifunctional photoreceptor, Dualchrome1, isolated from a cosmopolitan green alga.</title>
        <authorList>
            <person name="Suzuki S."/>
            <person name="Kawachi M."/>
        </authorList>
    </citation>
    <scope>NUCLEOTIDE SEQUENCE</scope>
    <source>
        <strain evidence="2">NIES 2893</strain>
    </source>
</reference>
<dbReference type="Proteomes" id="UP000660262">
    <property type="component" value="Unassembled WGS sequence"/>
</dbReference>
<organism evidence="2 3">
    <name type="scientific">Pycnococcus provasolii</name>
    <dbReference type="NCBI Taxonomy" id="41880"/>
    <lineage>
        <taxon>Eukaryota</taxon>
        <taxon>Viridiplantae</taxon>
        <taxon>Chlorophyta</taxon>
        <taxon>Pseudoscourfieldiophyceae</taxon>
        <taxon>Pseudoscourfieldiales</taxon>
        <taxon>Pycnococcaceae</taxon>
        <taxon>Pycnococcus</taxon>
    </lineage>
</organism>
<name>A0A830HBG7_9CHLO</name>
<evidence type="ECO:0000313" key="2">
    <source>
        <dbReference type="EMBL" id="GHP04002.1"/>
    </source>
</evidence>
<keyword evidence="3" id="KW-1185">Reference proteome</keyword>
<gene>
    <name evidence="2" type="ORF">PPROV_000275600</name>
</gene>
<proteinExistence type="predicted"/>
<feature type="region of interest" description="Disordered" evidence="1">
    <location>
        <begin position="211"/>
        <end position="258"/>
    </location>
</feature>
<evidence type="ECO:0000313" key="3">
    <source>
        <dbReference type="Proteomes" id="UP000660262"/>
    </source>
</evidence>
<evidence type="ECO:0000256" key="1">
    <source>
        <dbReference type="SAM" id="MobiDB-lite"/>
    </source>
</evidence>
<feature type="compositionally biased region" description="Basic and acidic residues" evidence="1">
    <location>
        <begin position="211"/>
        <end position="223"/>
    </location>
</feature>
<comment type="caution">
    <text evidence="2">The sequence shown here is derived from an EMBL/GenBank/DDBJ whole genome shotgun (WGS) entry which is preliminary data.</text>
</comment>
<protein>
    <submittedName>
        <fullName evidence="2">Uncharacterized protein</fullName>
    </submittedName>
</protein>
<sequence length="258" mass="27392">MADIREADGSQSRTAGVHNVGRAQIEALCQCLSAAEEHSAAAAHAALEADPTDALAQKLATRKGVSDIVIREVLGVLCAPTSQEANKAAPFGCEPANPKLLFPSRLSILRNVNTQRDGAPYGPENKRSILALRHVLLKEQGCVERFPSQLRAAVNLAKTARADGSAISIRVVNCSMPSGEDAEDAPEDFDRAWVEWHMECDAALKGEGPHVQRKKFLPDDAPRTAKFLSETSAGASAAPPAPMAEASDPPTHHPPLTS</sequence>
<dbReference type="EMBL" id="BNJQ01000006">
    <property type="protein sequence ID" value="GHP04002.1"/>
    <property type="molecule type" value="Genomic_DNA"/>
</dbReference>
<feature type="compositionally biased region" description="Low complexity" evidence="1">
    <location>
        <begin position="232"/>
        <end position="249"/>
    </location>
</feature>
<accession>A0A830HBG7</accession>